<organism evidence="2 3">
    <name type="scientific">Flavobacterium humidisoli</name>
    <dbReference type="NCBI Taxonomy" id="2937442"/>
    <lineage>
        <taxon>Bacteria</taxon>
        <taxon>Pseudomonadati</taxon>
        <taxon>Bacteroidota</taxon>
        <taxon>Flavobacteriia</taxon>
        <taxon>Flavobacteriales</taxon>
        <taxon>Flavobacteriaceae</taxon>
        <taxon>Flavobacterium</taxon>
    </lineage>
</organism>
<keyword evidence="3" id="KW-1185">Reference proteome</keyword>
<evidence type="ECO:0000313" key="2">
    <source>
        <dbReference type="EMBL" id="UPZ17813.1"/>
    </source>
</evidence>
<evidence type="ECO:0000256" key="1">
    <source>
        <dbReference type="SAM" id="Coils"/>
    </source>
</evidence>
<proteinExistence type="predicted"/>
<reference evidence="2 3" key="1">
    <citation type="submission" date="2022-04" db="EMBL/GenBank/DDBJ databases">
        <authorList>
            <person name="Ra J.-S."/>
            <person name="Kim S.-B."/>
        </authorList>
    </citation>
    <scope>NUCLEOTIDE SEQUENCE [LARGE SCALE GENOMIC DNA]</scope>
    <source>
        <strain evidence="2 3">MMS21-Er5</strain>
    </source>
</reference>
<accession>A0ABY4LXL3</accession>
<name>A0ABY4LXL3_9FLAO</name>
<dbReference type="EMBL" id="CP096829">
    <property type="protein sequence ID" value="UPZ17813.1"/>
    <property type="molecule type" value="Genomic_DNA"/>
</dbReference>
<sequence length="382" mass="44072">MRKKIIFLIAQIIFGIFTISAQNNGWIVTYNFSTPGESTNRYGNSTQDAFDQVNKKADAYHSAQVDDYKRQINRFNRKLTISINVVEKMKQTQVTSSKYPHCEELYKRSLESYKKLEQISQKVAENVAQGKSIKDYQNQQDEIMDKALEDYHKATELIELVENQDEILDEEAQNLILKHNLLPSEKGEIKELTQKVRAAEIQIRKLNKNIDPLKKEDQELQKLALYQTISQALVTSSKIIEKAVAMINPDKNSTKAITLTQAVVEKYLEEYYENGKSPADAINEAFQKGYEKFERDELLKVSTPIKELSRVPLLIEDIAKEIEKWNKLDKNQTLVLNKINEVLVFTNDGIDRQQKIIDRSNAASKIIIEGAIKRHLNKKKLH</sequence>
<evidence type="ECO:0000313" key="3">
    <source>
        <dbReference type="Proteomes" id="UP000829998"/>
    </source>
</evidence>
<gene>
    <name evidence="2" type="ORF">M0M44_10790</name>
</gene>
<keyword evidence="1" id="KW-0175">Coiled coil</keyword>
<dbReference type="RefSeq" id="WP_248729751.1">
    <property type="nucleotide sequence ID" value="NZ_CP096829.1"/>
</dbReference>
<dbReference type="Proteomes" id="UP000829998">
    <property type="component" value="Chromosome"/>
</dbReference>
<feature type="coiled-coil region" evidence="1">
    <location>
        <begin position="144"/>
        <end position="223"/>
    </location>
</feature>
<protein>
    <submittedName>
        <fullName evidence="2">Uncharacterized protein</fullName>
    </submittedName>
</protein>